<evidence type="ECO:0000313" key="11">
    <source>
        <dbReference type="Proteomes" id="UP000070093"/>
    </source>
</evidence>
<dbReference type="SUPFAM" id="SSF56645">
    <property type="entry name" value="Acyl-CoA dehydrogenase NM domain-like"/>
    <property type="match status" value="1"/>
</dbReference>
<keyword evidence="3 5" id="KW-0285">Flavoprotein</keyword>
<feature type="domain" description="Acyl-CoA oxidase/dehydrogenase middle" evidence="7">
    <location>
        <begin position="173"/>
        <end position="268"/>
    </location>
</feature>
<reference evidence="10 11" key="1">
    <citation type="submission" date="2016-02" db="EMBL/GenBank/DDBJ databases">
        <authorList>
            <person name="Wen L."/>
            <person name="He K."/>
            <person name="Yang H."/>
        </authorList>
    </citation>
    <scope>NUCLEOTIDE SEQUENCE [LARGE SCALE GENOMIC DNA]</scope>
    <source>
        <strain evidence="10 11">GED7880</strain>
    </source>
</reference>
<evidence type="ECO:0000313" key="10">
    <source>
        <dbReference type="EMBL" id="KXO18494.1"/>
    </source>
</evidence>
<dbReference type="Pfam" id="PF02770">
    <property type="entry name" value="Acyl-CoA_dh_M"/>
    <property type="match status" value="1"/>
</dbReference>
<evidence type="ECO:0000259" key="7">
    <source>
        <dbReference type="Pfam" id="PF02770"/>
    </source>
</evidence>
<dbReference type="AlphaFoldDB" id="A0A137T1E4"/>
<organism evidence="10 11">
    <name type="scientific">Prevotella bivia</name>
    <dbReference type="NCBI Taxonomy" id="28125"/>
    <lineage>
        <taxon>Bacteria</taxon>
        <taxon>Pseudomonadati</taxon>
        <taxon>Bacteroidota</taxon>
        <taxon>Bacteroidia</taxon>
        <taxon>Bacteroidales</taxon>
        <taxon>Prevotellaceae</taxon>
        <taxon>Prevotella</taxon>
    </lineage>
</organism>
<feature type="domain" description="Acyl-CoA dehydrogenase C-terminal" evidence="9">
    <location>
        <begin position="452"/>
        <end position="563"/>
    </location>
</feature>
<accession>A0A137T1E4</accession>
<dbReference type="InterPro" id="IPR037069">
    <property type="entry name" value="AcylCoA_DH/ox_N_sf"/>
</dbReference>
<dbReference type="PATRIC" id="fig|28125.4.peg.34"/>
<dbReference type="InterPro" id="IPR006091">
    <property type="entry name" value="Acyl-CoA_Oxase/DH_mid-dom"/>
</dbReference>
<evidence type="ECO:0000259" key="6">
    <source>
        <dbReference type="Pfam" id="PF00441"/>
    </source>
</evidence>
<dbReference type="InterPro" id="IPR009100">
    <property type="entry name" value="AcylCoA_DH/oxidase_NM_dom_sf"/>
</dbReference>
<dbReference type="Gene3D" id="1.20.140.10">
    <property type="entry name" value="Butyryl-CoA Dehydrogenase, subunit A, domain 3"/>
    <property type="match status" value="1"/>
</dbReference>
<sequence length="568" mass="64408">MANYYTEHPEIEFHLNHPLMKRIVDLKERNYADKDKFEEAPVNYEDAIENYKRILDITGEVAGDTLAPNSEAVDLEGPHLIDNRMHYASKTLENFEATRKAGLWGVSMPRRYGGLNLPNVVFSMMSEMISAGDGGFQNLWSLQSCIDTLYEFGSEEQRQKYIPRICAGETMSMDLTEPDAGSDLQRVMLKASFDEKEKCWRLNGVKRFITNGDSDIHLVLARSEEGTKDGRGLSMFIYDKREGGVDVRHIEHKLGIHGSPTCELVYKNAKAELCGSTRMGLIKYVMALMNGARLGIAAQSVGVSQEAYNEALAYAKDRAQFGKKIINMPPVYDMLSRMKAKLDAGRSLLYQTARYVDIYKALEDIARDEKLSPEERQEMKKYTRLADAFTPIAKGMNSEYVNQNAYDGISVHGGSGFIMEYKCQRLFRDARIFSIYEGTTQLQVVAAIRYITNGTYLSIIREMLEEEVSVEMEPLRKLIATLVEDYEAAVNKVKENENQDVQDFLARRLYDMTTEIIMSLLIIADASKAPELFAKSAHVFVKMTEENVIGKVAYINNFDVSDLPNFEQ</sequence>
<gene>
    <name evidence="10" type="ORF">HMPREF3202_00034</name>
</gene>
<dbReference type="eggNOG" id="COG1960">
    <property type="taxonomic scope" value="Bacteria"/>
</dbReference>
<evidence type="ECO:0000259" key="8">
    <source>
        <dbReference type="Pfam" id="PF02771"/>
    </source>
</evidence>
<feature type="domain" description="Acyl-CoA dehydrogenase/oxidase N-terminal" evidence="8">
    <location>
        <begin position="92"/>
        <end position="169"/>
    </location>
</feature>
<dbReference type="Gene3D" id="2.40.110.10">
    <property type="entry name" value="Butyryl-CoA Dehydrogenase, subunit A, domain 2"/>
    <property type="match status" value="1"/>
</dbReference>
<comment type="similarity">
    <text evidence="2 5">Belongs to the acyl-CoA dehydrogenase family.</text>
</comment>
<dbReference type="EMBL" id="LTAG01000001">
    <property type="protein sequence ID" value="KXO18494.1"/>
    <property type="molecule type" value="Genomic_DNA"/>
</dbReference>
<dbReference type="Gene3D" id="1.20.120.470">
    <property type="entry name" value="Acyl-CoA dehydrogenase, C-terminal domain"/>
    <property type="match status" value="1"/>
</dbReference>
<evidence type="ECO:0000256" key="3">
    <source>
        <dbReference type="ARBA" id="ARBA00022630"/>
    </source>
</evidence>
<proteinExistence type="inferred from homology"/>
<dbReference type="GO" id="GO:0050660">
    <property type="term" value="F:flavin adenine dinucleotide binding"/>
    <property type="evidence" value="ECO:0007669"/>
    <property type="project" value="InterPro"/>
</dbReference>
<dbReference type="PANTHER" id="PTHR42803:SF1">
    <property type="entry name" value="BROAD-SPECIFICITY LINEAR ACYL-COA DEHYDROGENASE FADE5"/>
    <property type="match status" value="1"/>
</dbReference>
<dbReference type="RefSeq" id="WP_036887137.1">
    <property type="nucleotide sequence ID" value="NZ_JASOTJ010000050.1"/>
</dbReference>
<dbReference type="STRING" id="28125.HMPREF3202_00034"/>
<evidence type="ECO:0000256" key="5">
    <source>
        <dbReference type="RuleBase" id="RU362125"/>
    </source>
</evidence>
<dbReference type="PANTHER" id="PTHR42803">
    <property type="entry name" value="ACYL-COA DEHYDROGENASE"/>
    <property type="match status" value="1"/>
</dbReference>
<keyword evidence="5" id="KW-0560">Oxidoreductase</keyword>
<keyword evidence="4 5" id="KW-0274">FAD</keyword>
<dbReference type="Pfam" id="PF12186">
    <property type="entry name" value="AcylCoA_dehyd_C"/>
    <property type="match status" value="1"/>
</dbReference>
<evidence type="ECO:0000256" key="1">
    <source>
        <dbReference type="ARBA" id="ARBA00001974"/>
    </source>
</evidence>
<dbReference type="InterPro" id="IPR036250">
    <property type="entry name" value="AcylCo_DH-like_C"/>
</dbReference>
<comment type="cofactor">
    <cofactor evidence="1 5">
        <name>FAD</name>
        <dbReference type="ChEBI" id="CHEBI:57692"/>
    </cofactor>
</comment>
<evidence type="ECO:0000256" key="4">
    <source>
        <dbReference type="ARBA" id="ARBA00022827"/>
    </source>
</evidence>
<dbReference type="InterPro" id="IPR052166">
    <property type="entry name" value="Diverse_Acyl-CoA_DH"/>
</dbReference>
<dbReference type="Proteomes" id="UP000070093">
    <property type="component" value="Unassembled WGS sequence"/>
</dbReference>
<name>A0A137T1E4_9BACT</name>
<evidence type="ECO:0000259" key="9">
    <source>
        <dbReference type="Pfam" id="PF12186"/>
    </source>
</evidence>
<dbReference type="Pfam" id="PF02771">
    <property type="entry name" value="Acyl-CoA_dh_N"/>
    <property type="match status" value="1"/>
</dbReference>
<dbReference type="InterPro" id="IPR009075">
    <property type="entry name" value="AcylCo_DH/oxidase_C"/>
</dbReference>
<dbReference type="Pfam" id="PF00441">
    <property type="entry name" value="Acyl-CoA_dh_1"/>
    <property type="match status" value="1"/>
</dbReference>
<dbReference type="Gene3D" id="1.10.540.10">
    <property type="entry name" value="Acyl-CoA dehydrogenase/oxidase, N-terminal domain"/>
    <property type="match status" value="1"/>
</dbReference>
<dbReference type="SUPFAM" id="SSF158494">
    <property type="entry name" value="PG0775 C-terminal domain-like"/>
    <property type="match status" value="1"/>
</dbReference>
<evidence type="ECO:0000256" key="2">
    <source>
        <dbReference type="ARBA" id="ARBA00009347"/>
    </source>
</evidence>
<feature type="domain" description="Acyl-CoA dehydrogenase/oxidase C-terminal" evidence="6">
    <location>
        <begin position="283"/>
        <end position="444"/>
    </location>
</feature>
<protein>
    <submittedName>
        <fullName evidence="10">Acyl-CoA dehydrogenase protein</fullName>
    </submittedName>
</protein>
<dbReference type="GO" id="GO:0016627">
    <property type="term" value="F:oxidoreductase activity, acting on the CH-CH group of donors"/>
    <property type="evidence" value="ECO:0007669"/>
    <property type="project" value="InterPro"/>
</dbReference>
<dbReference type="InterPro" id="IPR046373">
    <property type="entry name" value="Acyl-CoA_Oxase/DH_mid-dom_sf"/>
</dbReference>
<dbReference type="InterPro" id="IPR020964">
    <property type="entry name" value="Acyl-CoA_dehydrogenase_C"/>
</dbReference>
<dbReference type="InterPro" id="IPR013786">
    <property type="entry name" value="AcylCoA_DH/ox_N"/>
</dbReference>
<dbReference type="InterPro" id="IPR036797">
    <property type="entry name" value="Acyl-CoA_dehydrogenase_C_sf"/>
</dbReference>
<comment type="caution">
    <text evidence="10">The sequence shown here is derived from an EMBL/GenBank/DDBJ whole genome shotgun (WGS) entry which is preliminary data.</text>
</comment>
<dbReference type="SUPFAM" id="SSF47203">
    <property type="entry name" value="Acyl-CoA dehydrogenase C-terminal domain-like"/>
    <property type="match status" value="1"/>
</dbReference>